<reference evidence="3 4" key="1">
    <citation type="submission" date="2015-10" db="EMBL/GenBank/DDBJ databases">
        <title>Draft genome sequence of Streptomyces griseoruber DSM 40281, type strain for the species Streptomyces griseoruber.</title>
        <authorList>
            <person name="Ruckert C."/>
            <person name="Winkler A."/>
            <person name="Kalinowski J."/>
            <person name="Kampfer P."/>
            <person name="Glaeser S."/>
        </authorList>
    </citation>
    <scope>NUCLEOTIDE SEQUENCE [LARGE SCALE GENOMIC DNA]</scope>
    <source>
        <strain evidence="3 4">DSM 40281</strain>
    </source>
</reference>
<dbReference type="Proteomes" id="UP000052982">
    <property type="component" value="Unassembled WGS sequence"/>
</dbReference>
<feature type="transmembrane region" description="Helical" evidence="2">
    <location>
        <begin position="314"/>
        <end position="335"/>
    </location>
</feature>
<feature type="transmembrane region" description="Helical" evidence="2">
    <location>
        <begin position="347"/>
        <end position="368"/>
    </location>
</feature>
<feature type="region of interest" description="Disordered" evidence="1">
    <location>
        <begin position="185"/>
        <end position="225"/>
    </location>
</feature>
<evidence type="ECO:0000313" key="4">
    <source>
        <dbReference type="Proteomes" id="UP000052982"/>
    </source>
</evidence>
<gene>
    <name evidence="3" type="ORF">AQJ64_28465</name>
</gene>
<dbReference type="AlphaFoldDB" id="A0A101STA0"/>
<keyword evidence="4" id="KW-1185">Reference proteome</keyword>
<accession>A0A101STA0</accession>
<keyword evidence="2" id="KW-1133">Transmembrane helix</keyword>
<dbReference type="RefSeq" id="WP_059203101.1">
    <property type="nucleotide sequence ID" value="NZ_JBIRRP010000012.1"/>
</dbReference>
<protein>
    <submittedName>
        <fullName evidence="3">Uncharacterized protein</fullName>
    </submittedName>
</protein>
<feature type="transmembrane region" description="Helical" evidence="2">
    <location>
        <begin position="49"/>
        <end position="71"/>
    </location>
</feature>
<dbReference type="EMBL" id="LMWW01000047">
    <property type="protein sequence ID" value="KUN79668.1"/>
    <property type="molecule type" value="Genomic_DNA"/>
</dbReference>
<proteinExistence type="predicted"/>
<dbReference type="STRING" id="1943.AQJ64_28465"/>
<organism evidence="3 4">
    <name type="scientific">Streptomyces griseoruber</name>
    <dbReference type="NCBI Taxonomy" id="1943"/>
    <lineage>
        <taxon>Bacteria</taxon>
        <taxon>Bacillati</taxon>
        <taxon>Actinomycetota</taxon>
        <taxon>Actinomycetes</taxon>
        <taxon>Kitasatosporales</taxon>
        <taxon>Streptomycetaceae</taxon>
        <taxon>Streptomyces</taxon>
    </lineage>
</organism>
<evidence type="ECO:0000256" key="2">
    <source>
        <dbReference type="SAM" id="Phobius"/>
    </source>
</evidence>
<comment type="caution">
    <text evidence="3">The sequence shown here is derived from an EMBL/GenBank/DDBJ whole genome shotgun (WGS) entry which is preliminary data.</text>
</comment>
<name>A0A101STA0_9ACTN</name>
<evidence type="ECO:0000313" key="3">
    <source>
        <dbReference type="EMBL" id="KUN79668.1"/>
    </source>
</evidence>
<sequence length="421" mass="42189">MLALRLTRSAHPAVQARRLLVAAASAATGFLLLSTLGHALAHPEASAGSLLRLAWCTVPLATTVHLALAVARTDPGTRPRPGLAAIGLGPARLMAVSATTTALSTLLGSMLALLLFLHLRGDLTGMPFDGAATDFLAADHPLPLPAALTLLSLVPATASVAVAVSLCPRDTLVAARSAAGFLAARPSRQPAGSRTPGAAQDSAPHPPAPTDGTEEPPDHLPDPTALPWGAALLATGLAVEGYASRTSTAAALPLPTGLPTAPTAVLLGWTLTAIGLALAGPGLTHLCGRLLQTARPGALRLLAGRGLMQEAARIGRPLGVVCAVASGAYAVAALYDPADPSSGPLTTLGAAVVACCTVATLLTTAVEARQARADTTAALLRLGAPSKTLRIAAALRTGALLSLFVPLTLMVAELASLPLAH</sequence>
<evidence type="ECO:0000256" key="1">
    <source>
        <dbReference type="SAM" id="MobiDB-lite"/>
    </source>
</evidence>
<feature type="transmembrane region" description="Helical" evidence="2">
    <location>
        <begin position="92"/>
        <end position="117"/>
    </location>
</feature>
<keyword evidence="2" id="KW-0472">Membrane</keyword>
<keyword evidence="2" id="KW-0812">Transmembrane</keyword>
<feature type="transmembrane region" description="Helical" evidence="2">
    <location>
        <begin position="389"/>
        <end position="412"/>
    </location>
</feature>
<feature type="transmembrane region" description="Helical" evidence="2">
    <location>
        <begin position="146"/>
        <end position="167"/>
    </location>
</feature>
<dbReference type="OrthoDB" id="4216285at2"/>